<name>A0A1V6U2P6_9EURO</name>
<dbReference type="STRING" id="254877.A0A1V6U2P6"/>
<dbReference type="InterPro" id="IPR044992">
    <property type="entry name" value="ChyE-like"/>
</dbReference>
<dbReference type="Pfam" id="PF00117">
    <property type="entry name" value="GATase"/>
    <property type="match status" value="1"/>
</dbReference>
<reference evidence="3" key="1">
    <citation type="journal article" date="2017" name="Nat. Microbiol.">
        <title>Global analysis of biosynthetic gene clusters reveals vast potential of secondary metabolite production in Penicillium species.</title>
        <authorList>
            <person name="Nielsen J.C."/>
            <person name="Grijseels S."/>
            <person name="Prigent S."/>
            <person name="Ji B."/>
            <person name="Dainat J."/>
            <person name="Nielsen K.F."/>
            <person name="Frisvad J.C."/>
            <person name="Workman M."/>
            <person name="Nielsen J."/>
        </authorList>
    </citation>
    <scope>NUCLEOTIDE SEQUENCE [LARGE SCALE GENOMIC DNA]</scope>
    <source>
        <strain evidence="3">IBT 14082</strain>
    </source>
</reference>
<dbReference type="PANTHER" id="PTHR42695">
    <property type="entry name" value="GLUTAMINE AMIDOTRANSFERASE YLR126C-RELATED"/>
    <property type="match status" value="1"/>
</dbReference>
<proteinExistence type="predicted"/>
<dbReference type="OrthoDB" id="92161at2759"/>
<dbReference type="GO" id="GO:0005829">
    <property type="term" value="C:cytosol"/>
    <property type="evidence" value="ECO:0007669"/>
    <property type="project" value="TreeGrafter"/>
</dbReference>
<evidence type="ECO:0000313" key="3">
    <source>
        <dbReference type="Proteomes" id="UP000191342"/>
    </source>
</evidence>
<dbReference type="EMBL" id="MLQL01000001">
    <property type="protein sequence ID" value="OQE32644.1"/>
    <property type="molecule type" value="Genomic_DNA"/>
</dbReference>
<keyword evidence="3" id="KW-1185">Reference proteome</keyword>
<dbReference type="InterPro" id="IPR017926">
    <property type="entry name" value="GATASE"/>
</dbReference>
<dbReference type="PANTHER" id="PTHR42695:SF5">
    <property type="entry name" value="GLUTAMINE AMIDOTRANSFERASE YLR126C-RELATED"/>
    <property type="match status" value="1"/>
</dbReference>
<dbReference type="InterPro" id="IPR029062">
    <property type="entry name" value="Class_I_gatase-like"/>
</dbReference>
<feature type="domain" description="Glutamine amidotransferase" evidence="1">
    <location>
        <begin position="92"/>
        <end position="232"/>
    </location>
</feature>
<dbReference type="SUPFAM" id="SSF52317">
    <property type="entry name" value="Class I glutamine amidotransferase-like"/>
    <property type="match status" value="1"/>
</dbReference>
<dbReference type="GO" id="GO:0005634">
    <property type="term" value="C:nucleus"/>
    <property type="evidence" value="ECO:0007669"/>
    <property type="project" value="TreeGrafter"/>
</dbReference>
<evidence type="ECO:0000313" key="2">
    <source>
        <dbReference type="EMBL" id="OQE32644.1"/>
    </source>
</evidence>
<evidence type="ECO:0000259" key="1">
    <source>
        <dbReference type="Pfam" id="PF00117"/>
    </source>
</evidence>
<accession>A0A1V6U2P6</accession>
<dbReference type="Proteomes" id="UP000191342">
    <property type="component" value="Unassembled WGS sequence"/>
</dbReference>
<sequence>MGATLFDCYIFLSHIYYLVCSFASSCIMHSPLRIAVLECDTPIDKINRRYNGYGGVFRMLLKASANALNQPERLDPETGMEITAWDIVNDDKYPKLEDVDAVLLTGSKHNSFEDIPWINRLVEFTQQVLAQDRVRLLGICFGHQIVGRALGSKVGRSDQGWEIAVCDMDLTDKGKEFFGRDKIRIQQMHRDIVFNYPPNVVPLGSSPRCAVQGMYAPRRFVTVQGHPEFTGDIATETIQRRAEAGVFKEDQAQDALSRANIEHDGVTIGVAFLKFLLEQ</sequence>
<protein>
    <recommendedName>
        <fullName evidence="1">Glutamine amidotransferase domain-containing protein</fullName>
    </recommendedName>
</protein>
<dbReference type="CDD" id="cd01741">
    <property type="entry name" value="GATase1_1"/>
    <property type="match status" value="1"/>
</dbReference>
<dbReference type="PROSITE" id="PS51273">
    <property type="entry name" value="GATASE_TYPE_1"/>
    <property type="match status" value="1"/>
</dbReference>
<comment type="caution">
    <text evidence="2">The sequence shown here is derived from an EMBL/GenBank/DDBJ whole genome shotgun (WGS) entry which is preliminary data.</text>
</comment>
<gene>
    <name evidence="2" type="ORF">PENFLA_c001G05760</name>
</gene>
<dbReference type="AlphaFoldDB" id="A0A1V6U2P6"/>
<organism evidence="2 3">
    <name type="scientific">Penicillium flavigenum</name>
    <dbReference type="NCBI Taxonomy" id="254877"/>
    <lineage>
        <taxon>Eukaryota</taxon>
        <taxon>Fungi</taxon>
        <taxon>Dikarya</taxon>
        <taxon>Ascomycota</taxon>
        <taxon>Pezizomycotina</taxon>
        <taxon>Eurotiomycetes</taxon>
        <taxon>Eurotiomycetidae</taxon>
        <taxon>Eurotiales</taxon>
        <taxon>Aspergillaceae</taxon>
        <taxon>Penicillium</taxon>
    </lineage>
</organism>
<dbReference type="Gene3D" id="3.40.50.880">
    <property type="match status" value="1"/>
</dbReference>